<dbReference type="InterPro" id="IPR003602">
    <property type="entry name" value="Topo_IA_DNA-bd_dom"/>
</dbReference>
<dbReference type="Pfam" id="PF01396">
    <property type="entry name" value="Zn_ribbon_Top1"/>
    <property type="match status" value="2"/>
</dbReference>
<keyword evidence="19" id="KW-1185">Reference proteome</keyword>
<dbReference type="PANTHER" id="PTHR11390">
    <property type="entry name" value="PROKARYOTIC DNA TOPOISOMERASE"/>
    <property type="match status" value="1"/>
</dbReference>
<keyword evidence="9" id="KW-0799">Topoisomerase</keyword>
<keyword evidence="7" id="KW-0862">Zinc</keyword>
<dbReference type="PRINTS" id="PR00417">
    <property type="entry name" value="PRTPISMRASEI"/>
</dbReference>
<comment type="similarity">
    <text evidence="2">Belongs to the type IA topoisomerase family.</text>
</comment>
<dbReference type="RefSeq" id="WP_072337192.1">
    <property type="nucleotide sequence ID" value="NZ_LT630450.1"/>
</dbReference>
<dbReference type="NCBIfam" id="NF005829">
    <property type="entry name" value="PRK07726.1"/>
    <property type="match status" value="1"/>
</dbReference>
<dbReference type="GO" id="GO:0003917">
    <property type="term" value="F:DNA topoisomerase type I (single strand cut, ATP-independent) activity"/>
    <property type="evidence" value="ECO:0007669"/>
    <property type="project" value="UniProtKB-EC"/>
</dbReference>
<evidence type="ECO:0000256" key="1">
    <source>
        <dbReference type="ARBA" id="ARBA00000213"/>
    </source>
</evidence>
<evidence type="ECO:0000256" key="2">
    <source>
        <dbReference type="ARBA" id="ARBA00009446"/>
    </source>
</evidence>
<dbReference type="SUPFAM" id="SSF56712">
    <property type="entry name" value="Prokaryotic type I DNA topoisomerase"/>
    <property type="match status" value="1"/>
</dbReference>
<organism evidence="18 19">
    <name type="scientific">Desulfovibrio piger</name>
    <dbReference type="NCBI Taxonomy" id="901"/>
    <lineage>
        <taxon>Bacteria</taxon>
        <taxon>Pseudomonadati</taxon>
        <taxon>Thermodesulfobacteriota</taxon>
        <taxon>Desulfovibrionia</taxon>
        <taxon>Desulfovibrionales</taxon>
        <taxon>Desulfovibrionaceae</taxon>
        <taxon>Desulfovibrio</taxon>
    </lineage>
</organism>
<dbReference type="GO" id="GO:0008270">
    <property type="term" value="F:zinc ion binding"/>
    <property type="evidence" value="ECO:0007669"/>
    <property type="project" value="UniProtKB-KW"/>
</dbReference>
<dbReference type="Gene3D" id="3.30.65.10">
    <property type="entry name" value="Bacterial Topoisomerase I, domain 1"/>
    <property type="match status" value="2"/>
</dbReference>
<keyword evidence="4" id="KW-0479">Metal-binding</keyword>
<evidence type="ECO:0000256" key="8">
    <source>
        <dbReference type="ARBA" id="ARBA00022842"/>
    </source>
</evidence>
<evidence type="ECO:0000259" key="16">
    <source>
        <dbReference type="PROSITE" id="PS50880"/>
    </source>
</evidence>
<dbReference type="SMART" id="SM00436">
    <property type="entry name" value="TOP1Bc"/>
    <property type="match status" value="1"/>
</dbReference>
<dbReference type="SMART" id="SM00437">
    <property type="entry name" value="TOP1Ac"/>
    <property type="match status" value="1"/>
</dbReference>
<dbReference type="InterPro" id="IPR013498">
    <property type="entry name" value="Topo_IA_Znf"/>
</dbReference>
<dbReference type="InterPro" id="IPR005738">
    <property type="entry name" value="TopoIII"/>
</dbReference>
<dbReference type="Pfam" id="PF01131">
    <property type="entry name" value="Topoisom_bac"/>
    <property type="match status" value="1"/>
</dbReference>
<dbReference type="InterPro" id="IPR006171">
    <property type="entry name" value="TOPRIM_dom"/>
</dbReference>
<dbReference type="PROSITE" id="PS00396">
    <property type="entry name" value="TOPO_IA_1"/>
    <property type="match status" value="1"/>
</dbReference>
<dbReference type="Gene3D" id="2.70.20.10">
    <property type="entry name" value="Topoisomerase I, domain 3"/>
    <property type="match status" value="1"/>
</dbReference>
<evidence type="ECO:0000256" key="13">
    <source>
        <dbReference type="ARBA" id="ARBA00031985"/>
    </source>
</evidence>
<evidence type="ECO:0000256" key="11">
    <source>
        <dbReference type="ARBA" id="ARBA00023235"/>
    </source>
</evidence>
<dbReference type="InterPro" id="IPR003601">
    <property type="entry name" value="Topo_IA_2"/>
</dbReference>
<dbReference type="GO" id="GO:0003677">
    <property type="term" value="F:DNA binding"/>
    <property type="evidence" value="ECO:0007669"/>
    <property type="project" value="UniProtKB-KW"/>
</dbReference>
<dbReference type="NCBIfam" id="TIGR01056">
    <property type="entry name" value="topB"/>
    <property type="match status" value="1"/>
</dbReference>
<dbReference type="InterPro" id="IPR000380">
    <property type="entry name" value="Topo_IA"/>
</dbReference>
<dbReference type="AlphaFoldDB" id="A0A1K1LHV8"/>
<dbReference type="GO" id="GO:0043597">
    <property type="term" value="C:cytoplasmic replication fork"/>
    <property type="evidence" value="ECO:0007669"/>
    <property type="project" value="TreeGrafter"/>
</dbReference>
<keyword evidence="5" id="KW-0677">Repeat</keyword>
<evidence type="ECO:0000313" key="19">
    <source>
        <dbReference type="Proteomes" id="UP000186323"/>
    </source>
</evidence>
<dbReference type="SMART" id="SM00493">
    <property type="entry name" value="TOPRIM"/>
    <property type="match status" value="1"/>
</dbReference>
<evidence type="ECO:0000256" key="12">
    <source>
        <dbReference type="ARBA" id="ARBA00030003"/>
    </source>
</evidence>
<evidence type="ECO:0000313" key="18">
    <source>
        <dbReference type="EMBL" id="SFV74289.1"/>
    </source>
</evidence>
<dbReference type="CDD" id="cd00186">
    <property type="entry name" value="TOP1Ac"/>
    <property type="match status" value="1"/>
</dbReference>
<proteinExistence type="inferred from homology"/>
<evidence type="ECO:0000256" key="6">
    <source>
        <dbReference type="ARBA" id="ARBA00022771"/>
    </source>
</evidence>
<dbReference type="GO" id="GO:0006265">
    <property type="term" value="P:DNA topological change"/>
    <property type="evidence" value="ECO:0007669"/>
    <property type="project" value="InterPro"/>
</dbReference>
<feature type="domain" description="Toprim" evidence="16">
    <location>
        <begin position="1"/>
        <end position="132"/>
    </location>
</feature>
<dbReference type="EMBL" id="LT630450">
    <property type="protein sequence ID" value="SFV74289.1"/>
    <property type="molecule type" value="Genomic_DNA"/>
</dbReference>
<gene>
    <name evidence="18" type="ORF">DESPIGER_2471</name>
</gene>
<dbReference type="Gene3D" id="1.10.290.10">
    <property type="entry name" value="Topoisomerase I, domain 4"/>
    <property type="match status" value="1"/>
</dbReference>
<keyword evidence="8" id="KW-0460">Magnesium</keyword>
<evidence type="ECO:0000256" key="14">
    <source>
        <dbReference type="ARBA" id="ARBA00032235"/>
    </source>
</evidence>
<sequence>MRLFIAEKPNLGKAIARGLGGGRTEQGCIRCGDNIVTWCFGHLLEPAYPEAYCPEYAQWRREHLPIIPSSWKYVVKRTSKAQLDTIGKLLRDAASVVHAGDPDREGQLLVDEVLEHFRYRGPVFRIWLPSLDDRSVSIALGNITDNAANAPLRDAARARMMADWLVGINATRALTITGRENGRTEVLSLGRVQTPTLALVVARDREIAHFKPSDYFVLRASIIHPHGECSVTFVPSDSQDGLDSSGRLVDLAQVAAVLESVNGKEGTVLESLREKKTRPAPLPHCLSSLQKSASARLGMSAKRVLDVAQSLYEKKLTTYPRTDCRYLPEEQHGEAASILSRLAGVSGLEQLAGKADSRLKSTVWNTKKITAHHAIIPTGEPAESLAGEERALFLLIATAYCLQFHPPMRYEAQKIAVALGDTRWEASGRRLLEAGWTALSRDDDDSDEQEQELLPLMEQGDAVRCRNAESVRKKTSPPSRFSEGSLIDAMAHVHLLVKDGQAKATLKESKGLGTEATRANIIETLKERGYLVAEKKSIVSTPLGQEIIDLTPPALKDPITTAAWEDQLEAIAQGKGSLDAFLSEQKRLLPTLLAPILERKASPAHVCPDCGAALQRRKRKKDDSWFWSCSAYPDCKTILPDDNGKPGSPRPKPTLSEHACKACGKPLVLRSSAKGKFYGCSDYPRCKQIYPVGENGAPVFEGRKGRKEQ</sequence>
<dbReference type="CDD" id="cd03362">
    <property type="entry name" value="TOPRIM_TopoIA_TopoIII"/>
    <property type="match status" value="1"/>
</dbReference>
<dbReference type="InterPro" id="IPR013826">
    <property type="entry name" value="Topo_IA_cen_sub3"/>
</dbReference>
<dbReference type="PROSITE" id="PS50880">
    <property type="entry name" value="TOPRIM"/>
    <property type="match status" value="1"/>
</dbReference>
<name>A0A1K1LHV8_9BACT</name>
<keyword evidence="10" id="KW-0238">DNA-binding</keyword>
<dbReference type="InterPro" id="IPR013824">
    <property type="entry name" value="Topo_IA_cen_sub1"/>
</dbReference>
<evidence type="ECO:0000259" key="17">
    <source>
        <dbReference type="PROSITE" id="PS52039"/>
    </source>
</evidence>
<evidence type="ECO:0000256" key="7">
    <source>
        <dbReference type="ARBA" id="ARBA00022833"/>
    </source>
</evidence>
<evidence type="ECO:0000256" key="9">
    <source>
        <dbReference type="ARBA" id="ARBA00023029"/>
    </source>
</evidence>
<dbReference type="Proteomes" id="UP000186323">
    <property type="component" value="Chromosome I"/>
</dbReference>
<dbReference type="PROSITE" id="PS52039">
    <property type="entry name" value="TOPO_IA_2"/>
    <property type="match status" value="1"/>
</dbReference>
<reference evidence="19" key="1">
    <citation type="submission" date="2016-10" db="EMBL/GenBank/DDBJ databases">
        <authorList>
            <person name="Wegmann U."/>
        </authorList>
    </citation>
    <scope>NUCLEOTIDE SEQUENCE [LARGE SCALE GENOMIC DNA]</scope>
</reference>
<comment type="catalytic activity">
    <reaction evidence="1">
        <text>ATP-independent breakage of single-stranded DNA, followed by passage and rejoining.</text>
        <dbReference type="EC" id="5.6.2.1"/>
    </reaction>
</comment>
<dbReference type="Gene3D" id="1.10.460.10">
    <property type="entry name" value="Topoisomerase I, domain 2"/>
    <property type="match status" value="1"/>
</dbReference>
<accession>A0A1K1LHV8</accession>
<dbReference type="GO" id="GO:0006281">
    <property type="term" value="P:DNA repair"/>
    <property type="evidence" value="ECO:0007669"/>
    <property type="project" value="TreeGrafter"/>
</dbReference>
<dbReference type="InterPro" id="IPR013497">
    <property type="entry name" value="Topo_IA_cen"/>
</dbReference>
<dbReference type="GO" id="GO:0006310">
    <property type="term" value="P:DNA recombination"/>
    <property type="evidence" value="ECO:0007669"/>
    <property type="project" value="TreeGrafter"/>
</dbReference>
<evidence type="ECO:0000256" key="3">
    <source>
        <dbReference type="ARBA" id="ARBA00012891"/>
    </source>
</evidence>
<dbReference type="InterPro" id="IPR013825">
    <property type="entry name" value="Topo_IA_cen_sub2"/>
</dbReference>
<dbReference type="OrthoDB" id="9804262at2"/>
<dbReference type="SUPFAM" id="SSF57783">
    <property type="entry name" value="Zinc beta-ribbon"/>
    <property type="match status" value="1"/>
</dbReference>
<evidence type="ECO:0000256" key="5">
    <source>
        <dbReference type="ARBA" id="ARBA00022737"/>
    </source>
</evidence>
<evidence type="ECO:0000256" key="15">
    <source>
        <dbReference type="ARBA" id="ARBA00032877"/>
    </source>
</evidence>
<dbReference type="EC" id="5.6.2.1" evidence="3"/>
<dbReference type="Gene3D" id="3.40.50.140">
    <property type="match status" value="1"/>
</dbReference>
<evidence type="ECO:0000256" key="4">
    <source>
        <dbReference type="ARBA" id="ARBA00022723"/>
    </source>
</evidence>
<keyword evidence="11 18" id="KW-0413">Isomerase</keyword>
<dbReference type="InterPro" id="IPR023405">
    <property type="entry name" value="Topo_IA_core_domain"/>
</dbReference>
<dbReference type="PANTHER" id="PTHR11390:SF21">
    <property type="entry name" value="DNA TOPOISOMERASE 3-ALPHA"/>
    <property type="match status" value="1"/>
</dbReference>
<protein>
    <recommendedName>
        <fullName evidence="3">DNA topoisomerase</fullName>
        <ecNumber evidence="3">5.6.2.1</ecNumber>
    </recommendedName>
    <alternativeName>
        <fullName evidence="15">Omega-protein</fullName>
    </alternativeName>
    <alternativeName>
        <fullName evidence="14">Relaxing enzyme</fullName>
    </alternativeName>
    <alternativeName>
        <fullName evidence="12">Swivelase</fullName>
    </alternativeName>
    <alternativeName>
        <fullName evidence="13">Untwisting enzyme</fullName>
    </alternativeName>
</protein>
<dbReference type="KEGG" id="dpg:DESPIGER_2471"/>
<dbReference type="InterPro" id="IPR034144">
    <property type="entry name" value="TOPRIM_TopoIII"/>
</dbReference>
<dbReference type="Pfam" id="PF01751">
    <property type="entry name" value="Toprim"/>
    <property type="match status" value="1"/>
</dbReference>
<feature type="domain" description="Topo IA-type catalytic" evidence="17">
    <location>
        <begin position="149"/>
        <end position="593"/>
    </location>
</feature>
<keyword evidence="6" id="KW-0863">Zinc-finger</keyword>
<evidence type="ECO:0000256" key="10">
    <source>
        <dbReference type="ARBA" id="ARBA00023125"/>
    </source>
</evidence>
<dbReference type="InterPro" id="IPR023406">
    <property type="entry name" value="Topo_IA_AS"/>
</dbReference>